<accession>A0A4R6TR52</accession>
<evidence type="ECO:0000313" key="8">
    <source>
        <dbReference type="Proteomes" id="UP000294575"/>
    </source>
</evidence>
<dbReference type="InterPro" id="IPR001638">
    <property type="entry name" value="Solute-binding_3/MltF_N"/>
</dbReference>
<evidence type="ECO:0000313" key="7">
    <source>
        <dbReference type="EMBL" id="TDQ35469.1"/>
    </source>
</evidence>
<dbReference type="PROSITE" id="PS01039">
    <property type="entry name" value="SBP_BACTERIAL_3"/>
    <property type="match status" value="1"/>
</dbReference>
<dbReference type="Pfam" id="PF00497">
    <property type="entry name" value="SBP_bac_3"/>
    <property type="match status" value="1"/>
</dbReference>
<reference evidence="7 8" key="1">
    <citation type="submission" date="2019-03" db="EMBL/GenBank/DDBJ databases">
        <title>Genomic Encyclopedia of Type Strains, Phase IV (KMG-IV): sequencing the most valuable type-strain genomes for metagenomic binning, comparative biology and taxonomic classification.</title>
        <authorList>
            <person name="Goeker M."/>
        </authorList>
    </citation>
    <scope>NUCLEOTIDE SEQUENCE [LARGE SCALE GENOMIC DNA]</scope>
    <source>
        <strain evidence="7 8">DSM 28679</strain>
    </source>
</reference>
<dbReference type="PANTHER" id="PTHR35936:SF17">
    <property type="entry name" value="ARGININE-BINDING EXTRACELLULAR PROTEIN ARTP"/>
    <property type="match status" value="1"/>
</dbReference>
<name>A0A4R6TR52_9GAMM</name>
<evidence type="ECO:0000256" key="1">
    <source>
        <dbReference type="ARBA" id="ARBA00004196"/>
    </source>
</evidence>
<dbReference type="PANTHER" id="PTHR35936">
    <property type="entry name" value="MEMBRANE-BOUND LYTIC MUREIN TRANSGLYCOSYLASE F"/>
    <property type="match status" value="1"/>
</dbReference>
<feature type="domain" description="Solute-binding protein family 3/N-terminal" evidence="6">
    <location>
        <begin position="26"/>
        <end position="249"/>
    </location>
</feature>
<keyword evidence="8" id="KW-1185">Reference proteome</keyword>
<dbReference type="OrthoDB" id="9768183at2"/>
<feature type="chain" id="PRO_5020935501" evidence="5">
    <location>
        <begin position="24"/>
        <end position="251"/>
    </location>
</feature>
<protein>
    <submittedName>
        <fullName evidence="7">Amino acid ABC transporter substrate-binding protein (PAAT family)</fullName>
    </submittedName>
</protein>
<dbReference type="SUPFAM" id="SSF53850">
    <property type="entry name" value="Periplasmic binding protein-like II"/>
    <property type="match status" value="1"/>
</dbReference>
<dbReference type="GO" id="GO:0030313">
    <property type="term" value="C:cell envelope"/>
    <property type="evidence" value="ECO:0007669"/>
    <property type="project" value="UniProtKB-SubCell"/>
</dbReference>
<dbReference type="RefSeq" id="WP_101495514.1">
    <property type="nucleotide sequence ID" value="NZ_LNJZ01000001.1"/>
</dbReference>
<dbReference type="Gene3D" id="3.40.190.10">
    <property type="entry name" value="Periplasmic binding protein-like II"/>
    <property type="match status" value="2"/>
</dbReference>
<evidence type="ECO:0000256" key="3">
    <source>
        <dbReference type="ARBA" id="ARBA00022729"/>
    </source>
</evidence>
<evidence type="ECO:0000256" key="2">
    <source>
        <dbReference type="ARBA" id="ARBA00010333"/>
    </source>
</evidence>
<sequence length="251" mass="27802">MKNYKKILLAAATSLALSTGAMAADKLRIGTEGAYPPFNLLDANGQAVGFDLDIAQALCDKMGAECSVVLSDWDGIIPALNAKKFDFLVASMSITEERKMAVDFTDRYYSNGLQFIAPKSVDFKVDAASLKGKVIGAQRATIAGNWLEDNHGRNVSIKLYDTNENAYLDLAAGRLDGVLADKFVNWEWLESDAGKDFEFKGDPVFEDDEIAIAVRKGNKQLVERLNKALQEIREDGTYKQINDKYFPFDIY</sequence>
<dbReference type="AlphaFoldDB" id="A0A4R6TR52"/>
<comment type="subcellular location">
    <subcellularLocation>
        <location evidence="1">Cell envelope</location>
    </subcellularLocation>
</comment>
<keyword evidence="3 5" id="KW-0732">Signal</keyword>
<comment type="caution">
    <text evidence="7">The sequence shown here is derived from an EMBL/GenBank/DDBJ whole genome shotgun (WGS) entry which is preliminary data.</text>
</comment>
<dbReference type="SMART" id="SM00062">
    <property type="entry name" value="PBPb"/>
    <property type="match status" value="1"/>
</dbReference>
<dbReference type="CDD" id="cd13702">
    <property type="entry name" value="PBP2_mlr5654_like"/>
    <property type="match status" value="1"/>
</dbReference>
<dbReference type="InterPro" id="IPR018313">
    <property type="entry name" value="SBP_3_CS"/>
</dbReference>
<proteinExistence type="inferred from homology"/>
<feature type="signal peptide" evidence="5">
    <location>
        <begin position="1"/>
        <end position="23"/>
    </location>
</feature>
<dbReference type="Proteomes" id="UP000294575">
    <property type="component" value="Unassembled WGS sequence"/>
</dbReference>
<evidence type="ECO:0000259" key="6">
    <source>
        <dbReference type="SMART" id="SM00062"/>
    </source>
</evidence>
<organism evidence="7 8">
    <name type="scientific">Thiopseudomonas denitrificans</name>
    <dbReference type="NCBI Taxonomy" id="1501432"/>
    <lineage>
        <taxon>Bacteria</taxon>
        <taxon>Pseudomonadati</taxon>
        <taxon>Pseudomonadota</taxon>
        <taxon>Gammaproteobacteria</taxon>
        <taxon>Pseudomonadales</taxon>
        <taxon>Pseudomonadaceae</taxon>
        <taxon>Thiopseudomonas</taxon>
    </lineage>
</organism>
<dbReference type="EMBL" id="SNYK01000015">
    <property type="protein sequence ID" value="TDQ35469.1"/>
    <property type="molecule type" value="Genomic_DNA"/>
</dbReference>
<comment type="similarity">
    <text evidence="2 4">Belongs to the bacterial solute-binding protein 3 family.</text>
</comment>
<gene>
    <name evidence="7" type="ORF">DFQ45_11518</name>
</gene>
<evidence type="ECO:0000256" key="5">
    <source>
        <dbReference type="SAM" id="SignalP"/>
    </source>
</evidence>
<evidence type="ECO:0000256" key="4">
    <source>
        <dbReference type="RuleBase" id="RU003744"/>
    </source>
</evidence>